<dbReference type="EMBL" id="CP010827">
    <property type="protein sequence ID" value="AJI78253.1"/>
    <property type="molecule type" value="Genomic_DNA"/>
</dbReference>
<dbReference type="STRING" id="161899.CSING_03530"/>
<protein>
    <submittedName>
        <fullName evidence="3">Universal stress protein UspA-like protein</fullName>
    </submittedName>
</protein>
<dbReference type="PANTHER" id="PTHR46268">
    <property type="entry name" value="STRESS RESPONSE PROTEIN NHAX"/>
    <property type="match status" value="1"/>
</dbReference>
<feature type="domain" description="UspA" evidence="2">
    <location>
        <begin position="16"/>
        <end position="151"/>
    </location>
</feature>
<dbReference type="PANTHER" id="PTHR46268:SF6">
    <property type="entry name" value="UNIVERSAL STRESS PROTEIN UP12"/>
    <property type="match status" value="1"/>
</dbReference>
<dbReference type="Pfam" id="PF00582">
    <property type="entry name" value="Usp"/>
    <property type="match status" value="1"/>
</dbReference>
<dbReference type="Proteomes" id="UP000031890">
    <property type="component" value="Chromosome"/>
</dbReference>
<dbReference type="InterPro" id="IPR006016">
    <property type="entry name" value="UspA"/>
</dbReference>
<proteinExistence type="inferred from homology"/>
<reference evidence="3 4" key="1">
    <citation type="journal article" date="2015" name="Genome Announc.">
        <title>Complete Genome Sequence and Annotation of Corynebacterium singulare DSM 44357, Isolated from a Human Semen Specimen.</title>
        <authorList>
            <person name="Merten M."/>
            <person name="Brinkrolf K."/>
            <person name="Albersmeier A."/>
            <person name="Kutter Y."/>
            <person name="Ruckert C."/>
            <person name="Tauch A."/>
        </authorList>
    </citation>
    <scope>NUCLEOTIDE SEQUENCE [LARGE SCALE GENOMIC DNA]</scope>
    <source>
        <strain evidence="3">IBS B52218</strain>
    </source>
</reference>
<sequence length="296" mass="31445">MNSPDDFPRRKVSGSLLVAYVDTGDGHDALQLGIALARERKVTLRLVSVVPPRTPQGFGVQTQDTGYNTIVKEQTKQRLLKAVDTVPKDISATYHVVEGAEPAVALTNAAETFNCDLIIVGAREGGLLNRFRIGAVSSSLLYTSRIPVALAPQSYTFGGPITRISALVGPRPGRSDVAAIGLDRAHRRAVPLRVITLRISGEDTETDFEPQLSKALDKALHSGQASAVTTSGTNVHAALSNLSWEEGEVAVLGSARIAREGRLFLGATAHRILKHLPVPTIVVPSGYMSAEGGDLS</sequence>
<comment type="similarity">
    <text evidence="1">Belongs to the universal stress protein A family.</text>
</comment>
<dbReference type="HOGENOM" id="CLU_049301_4_1_11"/>
<evidence type="ECO:0000256" key="1">
    <source>
        <dbReference type="ARBA" id="ARBA00008791"/>
    </source>
</evidence>
<dbReference type="KEGG" id="csx:CSING_03530"/>
<dbReference type="AlphaFoldDB" id="A0A0B6ETV2"/>
<dbReference type="SUPFAM" id="SSF52402">
    <property type="entry name" value="Adenine nucleotide alpha hydrolases-like"/>
    <property type="match status" value="2"/>
</dbReference>
<evidence type="ECO:0000313" key="3">
    <source>
        <dbReference type="EMBL" id="AJI78253.1"/>
    </source>
</evidence>
<organism evidence="3 4">
    <name type="scientific">Corynebacterium singulare</name>
    <dbReference type="NCBI Taxonomy" id="161899"/>
    <lineage>
        <taxon>Bacteria</taxon>
        <taxon>Bacillati</taxon>
        <taxon>Actinomycetota</taxon>
        <taxon>Actinomycetes</taxon>
        <taxon>Mycobacteriales</taxon>
        <taxon>Corynebacteriaceae</taxon>
        <taxon>Corynebacterium</taxon>
    </lineage>
</organism>
<dbReference type="CDD" id="cd00293">
    <property type="entry name" value="USP-like"/>
    <property type="match status" value="1"/>
</dbReference>
<name>A0A0B6ETV2_9CORY</name>
<dbReference type="Gene3D" id="3.40.50.12370">
    <property type="match status" value="1"/>
</dbReference>
<dbReference type="RefSeq" id="WP_042529711.1">
    <property type="nucleotide sequence ID" value="NZ_CP010827.1"/>
</dbReference>
<gene>
    <name evidence="3" type="ORF">CSING_03530</name>
</gene>
<dbReference type="OrthoDB" id="5242641at2"/>
<evidence type="ECO:0000313" key="4">
    <source>
        <dbReference type="Proteomes" id="UP000031890"/>
    </source>
</evidence>
<accession>A0A0B6ETV2</accession>
<evidence type="ECO:0000259" key="2">
    <source>
        <dbReference type="Pfam" id="PF00582"/>
    </source>
</evidence>